<dbReference type="PANTHER" id="PTHR11516:SF2">
    <property type="entry name" value="PYRUVATE DEHYDROGENASE ALPHA SUBUNIT"/>
    <property type="match status" value="1"/>
</dbReference>
<feature type="domain" description="Dehydrogenase E1 component" evidence="4">
    <location>
        <begin position="2"/>
        <end position="119"/>
    </location>
</feature>
<protein>
    <submittedName>
        <fullName evidence="5">Pyruvate dehydrogenase E1 alpha subunit</fullName>
    </submittedName>
</protein>
<dbReference type="PANTHER" id="PTHR11516">
    <property type="entry name" value="PYRUVATE DEHYDROGENASE E1 COMPONENT, ALPHA SUBUNIT BACTERIAL AND ORGANELLAR"/>
    <property type="match status" value="1"/>
</dbReference>
<keyword evidence="2" id="KW-0560">Oxidoreductase</keyword>
<dbReference type="InterPro" id="IPR050642">
    <property type="entry name" value="PDH_E1_Alpha_Subunit"/>
</dbReference>
<evidence type="ECO:0000256" key="2">
    <source>
        <dbReference type="ARBA" id="ARBA00023002"/>
    </source>
</evidence>
<organism evidence="5 6">
    <name type="scientific">Candidatus Thiomargarita nelsonii</name>
    <dbReference type="NCBI Taxonomy" id="1003181"/>
    <lineage>
        <taxon>Bacteria</taxon>
        <taxon>Pseudomonadati</taxon>
        <taxon>Pseudomonadota</taxon>
        <taxon>Gammaproteobacteria</taxon>
        <taxon>Thiotrichales</taxon>
        <taxon>Thiotrichaceae</taxon>
        <taxon>Thiomargarita</taxon>
    </lineage>
</organism>
<dbReference type="AlphaFoldDB" id="A0A176RY17"/>
<dbReference type="InterPro" id="IPR029061">
    <property type="entry name" value="THDP-binding"/>
</dbReference>
<feature type="non-terminal residue" evidence="5">
    <location>
        <position position="1"/>
    </location>
</feature>
<evidence type="ECO:0000256" key="1">
    <source>
        <dbReference type="ARBA" id="ARBA00001964"/>
    </source>
</evidence>
<evidence type="ECO:0000259" key="4">
    <source>
        <dbReference type="Pfam" id="PF00676"/>
    </source>
</evidence>
<dbReference type="InterPro" id="IPR001017">
    <property type="entry name" value="DH_E1"/>
</dbReference>
<dbReference type="GO" id="GO:0016624">
    <property type="term" value="F:oxidoreductase activity, acting on the aldehyde or oxo group of donors, disulfide as acceptor"/>
    <property type="evidence" value="ECO:0007669"/>
    <property type="project" value="InterPro"/>
</dbReference>
<dbReference type="EMBL" id="LUTY01002189">
    <property type="protein sequence ID" value="OAD20682.1"/>
    <property type="molecule type" value="Genomic_DNA"/>
</dbReference>
<proteinExistence type="predicted"/>
<evidence type="ECO:0000256" key="3">
    <source>
        <dbReference type="ARBA" id="ARBA00023052"/>
    </source>
</evidence>
<comment type="caution">
    <text evidence="5">The sequence shown here is derived from an EMBL/GenBank/DDBJ whole genome shotgun (WGS) entry which is preliminary data.</text>
</comment>
<evidence type="ECO:0000313" key="6">
    <source>
        <dbReference type="Proteomes" id="UP000076962"/>
    </source>
</evidence>
<keyword evidence="6" id="KW-1185">Reference proteome</keyword>
<dbReference type="GO" id="GO:0006086">
    <property type="term" value="P:pyruvate decarboxylation to acetyl-CoA"/>
    <property type="evidence" value="ECO:0007669"/>
    <property type="project" value="TreeGrafter"/>
</dbReference>
<sequence length="158" mass="18380">WGEGSVYETLNMSKLWELPLVVIVENNNISQTTPSLLNRAGTIEGRVRGFNIDYISIISRDVWECRELTAPSIEKVRQKSGPLVIEFETDRLGSHSKGDDTRPLELIKKIKKNDWFWALQEKYPEQFHRILPMVQERIEKLAQEISSRPFSSWSGYEN</sequence>
<dbReference type="Gene3D" id="3.40.50.970">
    <property type="match status" value="1"/>
</dbReference>
<dbReference type="Proteomes" id="UP000076962">
    <property type="component" value="Unassembled WGS sequence"/>
</dbReference>
<accession>A0A176RY17</accession>
<keyword evidence="3" id="KW-0786">Thiamine pyrophosphate</keyword>
<name>A0A176RY17_9GAMM</name>
<gene>
    <name evidence="5" type="ORF">THIOM_003598</name>
</gene>
<dbReference type="SUPFAM" id="SSF52518">
    <property type="entry name" value="Thiamin diphosphate-binding fold (THDP-binding)"/>
    <property type="match status" value="1"/>
</dbReference>
<reference evidence="5 6" key="1">
    <citation type="submission" date="2016-05" db="EMBL/GenBank/DDBJ databases">
        <title>Single-cell genome of chain-forming Candidatus Thiomargarita nelsonii and comparison to other large sulfur-oxidizing bacteria.</title>
        <authorList>
            <person name="Winkel M."/>
            <person name="Salman V."/>
            <person name="Woyke T."/>
            <person name="Schulz-Vogt H."/>
            <person name="Richter M."/>
            <person name="Flood B."/>
            <person name="Bailey J."/>
            <person name="Amann R."/>
            <person name="Mussmann M."/>
        </authorList>
    </citation>
    <scope>NUCLEOTIDE SEQUENCE [LARGE SCALE GENOMIC DNA]</scope>
    <source>
        <strain evidence="5 6">THI036</strain>
    </source>
</reference>
<keyword evidence="5" id="KW-0670">Pyruvate</keyword>
<comment type="cofactor">
    <cofactor evidence="1">
        <name>thiamine diphosphate</name>
        <dbReference type="ChEBI" id="CHEBI:58937"/>
    </cofactor>
</comment>
<dbReference type="Pfam" id="PF00676">
    <property type="entry name" value="E1_dh"/>
    <property type="match status" value="1"/>
</dbReference>
<evidence type="ECO:0000313" key="5">
    <source>
        <dbReference type="EMBL" id="OAD20682.1"/>
    </source>
</evidence>